<feature type="chain" id="PRO_5020364754" description="Lamin tail domain-containing protein" evidence="3">
    <location>
        <begin position="24"/>
        <end position="302"/>
    </location>
</feature>
<reference evidence="4 5" key="1">
    <citation type="submission" date="2019-01" db="EMBL/GenBank/DDBJ databases">
        <title>Ktedonosporobacter rubrisoli SCAWS-G2.</title>
        <authorList>
            <person name="Huang Y."/>
            <person name="Yan B."/>
        </authorList>
    </citation>
    <scope>NUCLEOTIDE SEQUENCE [LARGE SCALE GENOMIC DNA]</scope>
    <source>
        <strain evidence="4 5">SCAWS-G2</strain>
    </source>
</reference>
<organism evidence="4 5">
    <name type="scientific">Ktedonosporobacter rubrisoli</name>
    <dbReference type="NCBI Taxonomy" id="2509675"/>
    <lineage>
        <taxon>Bacteria</taxon>
        <taxon>Bacillati</taxon>
        <taxon>Chloroflexota</taxon>
        <taxon>Ktedonobacteria</taxon>
        <taxon>Ktedonobacterales</taxon>
        <taxon>Ktedonosporobacteraceae</taxon>
        <taxon>Ktedonosporobacter</taxon>
    </lineage>
</organism>
<dbReference type="EMBL" id="CP035758">
    <property type="protein sequence ID" value="QBD78234.1"/>
    <property type="molecule type" value="Genomic_DNA"/>
</dbReference>
<keyword evidence="5" id="KW-1185">Reference proteome</keyword>
<sequence>MRFLAIIGGLFLVLGLTTPPAYAAAGHGCASPIPPAVPGTLINPPAQHGILFLNEILLAPHSTWNCTEQNTYSPVNDAWVELYNPQNQPFNLYAVHAALDSGPGTNAFYLPLGAAIAAHGFLTLFPRSNQLFTATETSTLRLSIAGSVIDEVSLPALPEEQSYARIPDGGSTWQITTTPSISAKNVLTTASSPSSTTASQASSSNDSANTSARQVDPSGAQSGKAISNGKTQAGLLDGKQPGWDHIATPAPPTMLASAPTASVIPSSTSSNALDLLHKLLLTLLTLALAGALFWCSKLFRLT</sequence>
<evidence type="ECO:0000256" key="1">
    <source>
        <dbReference type="SAM" id="MobiDB-lite"/>
    </source>
</evidence>
<gene>
    <name evidence="4" type="ORF">EPA93_20405</name>
</gene>
<name>A0A4P6JS77_KTERU</name>
<dbReference type="AlphaFoldDB" id="A0A4P6JS77"/>
<keyword evidence="3" id="KW-0732">Signal</keyword>
<evidence type="ECO:0000313" key="5">
    <source>
        <dbReference type="Proteomes" id="UP000290365"/>
    </source>
</evidence>
<dbReference type="RefSeq" id="WP_129889287.1">
    <property type="nucleotide sequence ID" value="NZ_CP035758.1"/>
</dbReference>
<keyword evidence="2" id="KW-0472">Membrane</keyword>
<evidence type="ECO:0008006" key="6">
    <source>
        <dbReference type="Google" id="ProtNLM"/>
    </source>
</evidence>
<feature type="compositionally biased region" description="Polar residues" evidence="1">
    <location>
        <begin position="219"/>
        <end position="231"/>
    </location>
</feature>
<accession>A0A4P6JS77</accession>
<evidence type="ECO:0000313" key="4">
    <source>
        <dbReference type="EMBL" id="QBD78234.1"/>
    </source>
</evidence>
<evidence type="ECO:0000256" key="3">
    <source>
        <dbReference type="SAM" id="SignalP"/>
    </source>
</evidence>
<protein>
    <recommendedName>
        <fullName evidence="6">Lamin tail domain-containing protein</fullName>
    </recommendedName>
</protein>
<feature type="transmembrane region" description="Helical" evidence="2">
    <location>
        <begin position="275"/>
        <end position="295"/>
    </location>
</feature>
<feature type="region of interest" description="Disordered" evidence="1">
    <location>
        <begin position="187"/>
        <end position="250"/>
    </location>
</feature>
<evidence type="ECO:0000256" key="2">
    <source>
        <dbReference type="SAM" id="Phobius"/>
    </source>
</evidence>
<feature type="compositionally biased region" description="Low complexity" evidence="1">
    <location>
        <begin position="188"/>
        <end position="212"/>
    </location>
</feature>
<proteinExistence type="predicted"/>
<keyword evidence="2" id="KW-0812">Transmembrane</keyword>
<dbReference type="Proteomes" id="UP000290365">
    <property type="component" value="Chromosome"/>
</dbReference>
<dbReference type="OrthoDB" id="161147at2"/>
<dbReference type="KEGG" id="kbs:EPA93_20405"/>
<keyword evidence="2" id="KW-1133">Transmembrane helix</keyword>
<feature type="signal peptide" evidence="3">
    <location>
        <begin position="1"/>
        <end position="23"/>
    </location>
</feature>